<dbReference type="Gene3D" id="1.20.1290.10">
    <property type="entry name" value="AhpD-like"/>
    <property type="match status" value="1"/>
</dbReference>
<dbReference type="HOGENOM" id="CLU_065389_3_0_1"/>
<evidence type="ECO:0000313" key="1">
    <source>
        <dbReference type="EMBL" id="EMG49531.1"/>
    </source>
</evidence>
<reference evidence="1 2" key="1">
    <citation type="submission" date="2013-02" db="EMBL/GenBank/DDBJ databases">
        <title>Genome sequence of Candida maltosa Xu316, a potential industrial strain for xylitol and ethanol production.</title>
        <authorList>
            <person name="Yu J."/>
            <person name="Wang Q."/>
            <person name="Geng X."/>
            <person name="Bao W."/>
            <person name="He P."/>
            <person name="Cai J."/>
        </authorList>
    </citation>
    <scope>NUCLEOTIDE SEQUENCE [LARGE SCALE GENOMIC DNA]</scope>
    <source>
        <strain evidence="2">Xu316</strain>
    </source>
</reference>
<evidence type="ECO:0000313" key="2">
    <source>
        <dbReference type="Proteomes" id="UP000011777"/>
    </source>
</evidence>
<dbReference type="Proteomes" id="UP000011777">
    <property type="component" value="Unassembled WGS sequence"/>
</dbReference>
<dbReference type="OMA" id="AYPDLWQ"/>
<sequence>MTILTPESLHTLIQKYPSLTNTWHLILISTLTQINLPEEIPTIITYLQDHDNNYTRLIPRIQDALLKVSMFCGMPKAINSFMTLKSVLPEDYLSSMTSNRENITEEGPNGEDTINGKLSIESIMKDRIADDLIRGSRYFEKMYGDDSGRREDMIEASPDLWNYFHHHVNSPLLSYDAVLDNKDTSLCLIGCIVPQDVNEMLKVELQGAVNHGATKEEVNDTVRFVIEACELVEENELWENGKESVPMLE</sequence>
<feature type="non-terminal residue" evidence="1">
    <location>
        <position position="1"/>
    </location>
</feature>
<comment type="caution">
    <text evidence="1">The sequence shown here is derived from an EMBL/GenBank/DDBJ whole genome shotgun (WGS) entry which is preliminary data.</text>
</comment>
<protein>
    <submittedName>
        <fullName evidence="1">Putative carboxymuconolactone decarboxylase</fullName>
    </submittedName>
</protein>
<keyword evidence="2" id="KW-1185">Reference proteome</keyword>
<gene>
    <name evidence="1" type="ORF">G210_5674</name>
</gene>
<dbReference type="InterPro" id="IPR052999">
    <property type="entry name" value="PTS1_Protein"/>
</dbReference>
<name>M3ISJ0_CANMX</name>
<dbReference type="PANTHER" id="PTHR28180:SF2">
    <property type="entry name" value="PEROXISOMAL PROTEIN 2"/>
    <property type="match status" value="1"/>
</dbReference>
<dbReference type="EMBL" id="AOGT01000619">
    <property type="protein sequence ID" value="EMG49531.1"/>
    <property type="molecule type" value="Genomic_DNA"/>
</dbReference>
<dbReference type="OrthoDB" id="5537330at2759"/>
<dbReference type="InterPro" id="IPR029032">
    <property type="entry name" value="AhpD-like"/>
</dbReference>
<accession>M3ISJ0</accession>
<proteinExistence type="predicted"/>
<dbReference type="PANTHER" id="PTHR28180">
    <property type="entry name" value="CONSERVED MITOCHONDRIAL PROTEIN-RELATED"/>
    <property type="match status" value="1"/>
</dbReference>
<organism evidence="1 2">
    <name type="scientific">Candida maltosa (strain Xu316)</name>
    <name type="common">Yeast</name>
    <dbReference type="NCBI Taxonomy" id="1245528"/>
    <lineage>
        <taxon>Eukaryota</taxon>
        <taxon>Fungi</taxon>
        <taxon>Dikarya</taxon>
        <taxon>Ascomycota</taxon>
        <taxon>Saccharomycotina</taxon>
        <taxon>Pichiomycetes</taxon>
        <taxon>Debaryomycetaceae</taxon>
        <taxon>Candida/Lodderomyces clade</taxon>
        <taxon>Candida</taxon>
    </lineage>
</organism>
<dbReference type="eggNOG" id="ENOG502RCP9">
    <property type="taxonomic scope" value="Eukaryota"/>
</dbReference>
<dbReference type="STRING" id="1245528.M3ISJ0"/>
<dbReference type="AlphaFoldDB" id="M3ISJ0"/>
<dbReference type="SUPFAM" id="SSF69118">
    <property type="entry name" value="AhpD-like"/>
    <property type="match status" value="1"/>
</dbReference>